<dbReference type="SUPFAM" id="SSF50129">
    <property type="entry name" value="GroES-like"/>
    <property type="match status" value="1"/>
</dbReference>
<keyword evidence="12" id="KW-1185">Reference proteome</keyword>
<dbReference type="NCBIfam" id="TIGR03366">
    <property type="entry name" value="HpnZ_proposed"/>
    <property type="match status" value="1"/>
</dbReference>
<evidence type="ECO:0000313" key="11">
    <source>
        <dbReference type="EMBL" id="GGF56890.1"/>
    </source>
</evidence>
<dbReference type="SMART" id="SM00829">
    <property type="entry name" value="PKS_ER"/>
    <property type="match status" value="1"/>
</dbReference>
<dbReference type="Proteomes" id="UP000649179">
    <property type="component" value="Unassembled WGS sequence"/>
</dbReference>
<evidence type="ECO:0000256" key="1">
    <source>
        <dbReference type="ARBA" id="ARBA00001947"/>
    </source>
</evidence>
<evidence type="ECO:0000313" key="12">
    <source>
        <dbReference type="Proteomes" id="UP000649179"/>
    </source>
</evidence>
<feature type="domain" description="Enoyl reductase (ER)" evidence="10">
    <location>
        <begin position="10"/>
        <end position="340"/>
    </location>
</feature>
<dbReference type="RefSeq" id="WP_188781242.1">
    <property type="nucleotide sequence ID" value="NZ_BMKQ01000002.1"/>
</dbReference>
<keyword evidence="7" id="KW-0520">NAD</keyword>
<dbReference type="PROSITE" id="PS00059">
    <property type="entry name" value="ADH_ZINC"/>
    <property type="match status" value="1"/>
</dbReference>
<dbReference type="GO" id="GO:0005737">
    <property type="term" value="C:cytoplasm"/>
    <property type="evidence" value="ECO:0007669"/>
    <property type="project" value="TreeGrafter"/>
</dbReference>
<dbReference type="Gene3D" id="3.40.50.720">
    <property type="entry name" value="NAD(P)-binding Rossmann-like Domain"/>
    <property type="match status" value="1"/>
</dbReference>
<dbReference type="InterPro" id="IPR002328">
    <property type="entry name" value="ADH_Zn_CS"/>
</dbReference>
<dbReference type="AlphaFoldDB" id="A0A917BSB0"/>
<proteinExistence type="inferred from homology"/>
<evidence type="ECO:0000259" key="10">
    <source>
        <dbReference type="SMART" id="SM00829"/>
    </source>
</evidence>
<dbReference type="InterPro" id="IPR013149">
    <property type="entry name" value="ADH-like_C"/>
</dbReference>
<dbReference type="PANTHER" id="PTHR42940">
    <property type="entry name" value="ALCOHOL DEHYDROGENASE 1-RELATED"/>
    <property type="match status" value="1"/>
</dbReference>
<gene>
    <name evidence="11" type="ORF">GCM10011519_33520</name>
</gene>
<dbReference type="Pfam" id="PF00107">
    <property type="entry name" value="ADH_zinc_N"/>
    <property type="match status" value="1"/>
</dbReference>
<evidence type="ECO:0000256" key="2">
    <source>
        <dbReference type="ARBA" id="ARBA00008072"/>
    </source>
</evidence>
<evidence type="ECO:0000256" key="4">
    <source>
        <dbReference type="ARBA" id="ARBA00022723"/>
    </source>
</evidence>
<evidence type="ECO:0000256" key="5">
    <source>
        <dbReference type="ARBA" id="ARBA00022833"/>
    </source>
</evidence>
<dbReference type="CDD" id="cd08231">
    <property type="entry name" value="MDR_TM0436_like"/>
    <property type="match status" value="1"/>
</dbReference>
<dbReference type="PANTHER" id="PTHR42940:SF3">
    <property type="entry name" value="ALCOHOL DEHYDROGENASE 1-RELATED"/>
    <property type="match status" value="1"/>
</dbReference>
<comment type="cofactor">
    <cofactor evidence="1 8">
        <name>Zn(2+)</name>
        <dbReference type="ChEBI" id="CHEBI:29105"/>
    </cofactor>
</comment>
<comment type="similarity">
    <text evidence="2 8">Belongs to the zinc-containing alcohol dehydrogenase family.</text>
</comment>
<organism evidence="11 12">
    <name type="scientific">Marmoricola endophyticus</name>
    <dbReference type="NCBI Taxonomy" id="2040280"/>
    <lineage>
        <taxon>Bacteria</taxon>
        <taxon>Bacillati</taxon>
        <taxon>Actinomycetota</taxon>
        <taxon>Actinomycetes</taxon>
        <taxon>Propionibacteriales</taxon>
        <taxon>Nocardioidaceae</taxon>
        <taxon>Marmoricola</taxon>
    </lineage>
</organism>
<feature type="region of interest" description="Disordered" evidence="9">
    <location>
        <begin position="338"/>
        <end position="363"/>
    </location>
</feature>
<reference evidence="11" key="1">
    <citation type="journal article" date="2014" name="Int. J. Syst. Evol. Microbiol.">
        <title>Complete genome sequence of Corynebacterium casei LMG S-19264T (=DSM 44701T), isolated from a smear-ripened cheese.</title>
        <authorList>
            <consortium name="US DOE Joint Genome Institute (JGI-PGF)"/>
            <person name="Walter F."/>
            <person name="Albersmeier A."/>
            <person name="Kalinowski J."/>
            <person name="Ruckert C."/>
        </authorList>
    </citation>
    <scope>NUCLEOTIDE SEQUENCE</scope>
    <source>
        <strain evidence="11">CGMCC 1.16067</strain>
    </source>
</reference>
<keyword evidence="5 8" id="KW-0862">Zinc</keyword>
<comment type="caution">
    <text evidence="11">The sequence shown here is derived from an EMBL/GenBank/DDBJ whole genome shotgun (WGS) entry which is preliminary data.</text>
</comment>
<dbReference type="GO" id="GO:0008270">
    <property type="term" value="F:zinc ion binding"/>
    <property type="evidence" value="ECO:0007669"/>
    <property type="project" value="InterPro"/>
</dbReference>
<sequence>MNASAAVWDGHGFSLADDALPDLGPGESLVEVELATICGSDLHTVAGDRLGPTPSVLGHEAVGRVVGTGPGAPVATGARVVWTIGTSCGGCRPCRRGVPQKCVHVRKYGHQQRTDGWRLNGTLASYVHLLPGTGVVRVPEELPAALVAPAGCATATVTCAARRVGLGPADAVVVIGCGMLGLTAVAHATDLGASVVACDVDPARLDLARSLGAVAVAEPAQLPQLAASYGADVVLEMSGHHSAVTAALDVVDLAGRVALVGSVSPGPTVAVDPEQLVRRLVTVVGSHNYAPADLVEAVAFLSGSTRAGALRGLVSTAYSLEEVDAAFRAASRGLAPRVAVRPDPRVTSRSPSAPGATSGAVPR</sequence>
<dbReference type="GO" id="GO:0004022">
    <property type="term" value="F:alcohol dehydrogenase (NAD+) activity"/>
    <property type="evidence" value="ECO:0007669"/>
    <property type="project" value="UniProtKB-EC"/>
</dbReference>
<protein>
    <recommendedName>
        <fullName evidence="3">alcohol dehydrogenase</fullName>
        <ecNumber evidence="3">1.1.1.1</ecNumber>
    </recommendedName>
</protein>
<name>A0A917BSB0_9ACTN</name>
<keyword evidence="6" id="KW-0560">Oxidoreductase</keyword>
<dbReference type="InterPro" id="IPR017743">
    <property type="entry name" value="ADH_phosphonate_catab-assoc"/>
</dbReference>
<accession>A0A917BSB0</accession>
<dbReference type="EMBL" id="BMKQ01000002">
    <property type="protein sequence ID" value="GGF56890.1"/>
    <property type="molecule type" value="Genomic_DNA"/>
</dbReference>
<evidence type="ECO:0000256" key="9">
    <source>
        <dbReference type="SAM" id="MobiDB-lite"/>
    </source>
</evidence>
<evidence type="ECO:0000256" key="8">
    <source>
        <dbReference type="RuleBase" id="RU361277"/>
    </source>
</evidence>
<keyword evidence="4 8" id="KW-0479">Metal-binding</keyword>
<dbReference type="EC" id="1.1.1.1" evidence="3"/>
<dbReference type="Gene3D" id="3.90.180.10">
    <property type="entry name" value="Medium-chain alcohol dehydrogenases, catalytic domain"/>
    <property type="match status" value="1"/>
</dbReference>
<dbReference type="InterPro" id="IPR036291">
    <property type="entry name" value="NAD(P)-bd_dom_sf"/>
</dbReference>
<evidence type="ECO:0000256" key="3">
    <source>
        <dbReference type="ARBA" id="ARBA00013190"/>
    </source>
</evidence>
<dbReference type="InterPro" id="IPR011032">
    <property type="entry name" value="GroES-like_sf"/>
</dbReference>
<dbReference type="SUPFAM" id="SSF51735">
    <property type="entry name" value="NAD(P)-binding Rossmann-fold domains"/>
    <property type="match status" value="1"/>
</dbReference>
<dbReference type="InterPro" id="IPR020843">
    <property type="entry name" value="ER"/>
</dbReference>
<evidence type="ECO:0000256" key="7">
    <source>
        <dbReference type="ARBA" id="ARBA00023027"/>
    </source>
</evidence>
<dbReference type="InterPro" id="IPR013154">
    <property type="entry name" value="ADH-like_N"/>
</dbReference>
<reference evidence="11" key="2">
    <citation type="submission" date="2020-09" db="EMBL/GenBank/DDBJ databases">
        <authorList>
            <person name="Sun Q."/>
            <person name="Zhou Y."/>
        </authorList>
    </citation>
    <scope>NUCLEOTIDE SEQUENCE</scope>
    <source>
        <strain evidence="11">CGMCC 1.16067</strain>
    </source>
</reference>
<dbReference type="Pfam" id="PF08240">
    <property type="entry name" value="ADH_N"/>
    <property type="match status" value="1"/>
</dbReference>
<evidence type="ECO:0000256" key="6">
    <source>
        <dbReference type="ARBA" id="ARBA00023002"/>
    </source>
</evidence>